<sequence length="273" mass="29495">MKLKLDIVQLAGRDGDTRYNLQRTLEAIATCAPGTDIVMFPEAQLTGFLDPSNLAAVAEPLDGPSVGAVIAAARARDVAVVVGLIENDGGRFYNTTVFVTPDGIALRYRKTHLWVSERGVVLPGDRYATVEWRGVRIGLLICYDSEFPESGRALAALGAQLILVTDGNMEPYRNVHRTSVSARAMENQVFAAVANRVGGSAHDIVFAGGSLAVDPFGNVIFEAGNTESRHAIVLDSDQLAASRAVYDYRNDQRLHIAGERIAHPDGRRELLIP</sequence>
<proteinExistence type="predicted"/>
<dbReference type="SUPFAM" id="SSF56317">
    <property type="entry name" value="Carbon-nitrogen hydrolase"/>
    <property type="match status" value="1"/>
</dbReference>
<dbReference type="PANTHER" id="PTHR23088">
    <property type="entry name" value="NITRILASE-RELATED"/>
    <property type="match status" value="1"/>
</dbReference>
<dbReference type="InterPro" id="IPR044083">
    <property type="entry name" value="RamA-like"/>
</dbReference>
<protein>
    <submittedName>
        <fullName evidence="2">Carbon-nitrogen hydrolase</fullName>
    </submittedName>
</protein>
<dbReference type="PROSITE" id="PS50263">
    <property type="entry name" value="CN_HYDROLASE"/>
    <property type="match status" value="1"/>
</dbReference>
<dbReference type="EMBL" id="JJOA01000005">
    <property type="protein sequence ID" value="KEA60682.1"/>
    <property type="molecule type" value="Genomic_DNA"/>
</dbReference>
<gene>
    <name evidence="2" type="ORF">DT99_06500</name>
</gene>
<dbReference type="InterPro" id="IPR036526">
    <property type="entry name" value="C-N_Hydrolase_sf"/>
</dbReference>
<comment type="caution">
    <text evidence="2">The sequence shown here is derived from an EMBL/GenBank/DDBJ whole genome shotgun (WGS) entry which is preliminary data.</text>
</comment>
<name>A0A071MIH3_9BURK</name>
<dbReference type="OrthoDB" id="9803803at2"/>
<accession>A0A071MIH3</accession>
<dbReference type="CDD" id="cd07576">
    <property type="entry name" value="R-amidase_like"/>
    <property type="match status" value="1"/>
</dbReference>
<dbReference type="InterPro" id="IPR003010">
    <property type="entry name" value="C-N_Hydrolase"/>
</dbReference>
<feature type="domain" description="CN hydrolase" evidence="1">
    <location>
        <begin position="3"/>
        <end position="238"/>
    </location>
</feature>
<dbReference type="Pfam" id="PF00795">
    <property type="entry name" value="CN_hydrolase"/>
    <property type="match status" value="1"/>
</dbReference>
<evidence type="ECO:0000259" key="1">
    <source>
        <dbReference type="PROSITE" id="PS50263"/>
    </source>
</evidence>
<evidence type="ECO:0000313" key="2">
    <source>
        <dbReference type="EMBL" id="KEA60682.1"/>
    </source>
</evidence>
<organism evidence="2">
    <name type="scientific">Burkholderia cenocepacia</name>
    <dbReference type="NCBI Taxonomy" id="95486"/>
    <lineage>
        <taxon>Bacteria</taxon>
        <taxon>Pseudomonadati</taxon>
        <taxon>Pseudomonadota</taxon>
        <taxon>Betaproteobacteria</taxon>
        <taxon>Burkholderiales</taxon>
        <taxon>Burkholderiaceae</taxon>
        <taxon>Burkholderia</taxon>
        <taxon>Burkholderia cepacia complex</taxon>
    </lineage>
</organism>
<dbReference type="PANTHER" id="PTHR23088:SF27">
    <property type="entry name" value="DEAMINATED GLUTATHIONE AMIDASE"/>
    <property type="match status" value="1"/>
</dbReference>
<dbReference type="AlphaFoldDB" id="A0A071MIH3"/>
<dbReference type="Gene3D" id="3.60.110.10">
    <property type="entry name" value="Carbon-nitrogen hydrolase"/>
    <property type="match status" value="1"/>
</dbReference>
<reference evidence="2" key="1">
    <citation type="submission" date="2014-04" db="EMBL/GenBank/DDBJ databases">
        <title>In planta biocontrol of soil-borne Fusarium wilt of banana through a plant endophytic bacterium, Burkholderia cenocepacia 869T2.</title>
        <authorList>
            <person name="Ho Y.-N."/>
            <person name="Chiang H.-M."/>
            <person name="Chao C.-P."/>
            <person name="Su C.-C."/>
            <person name="Hsu H.-F."/>
            <person name="Guo C.-T."/>
            <person name="Hsieh J.-L."/>
            <person name="Huang C.-C."/>
        </authorList>
    </citation>
    <scope>NUCLEOTIDE SEQUENCE [LARGE SCALE GENOMIC DNA]</scope>
    <source>
        <strain evidence="2">869T2</strain>
    </source>
</reference>
<keyword evidence="2" id="KW-0378">Hydrolase</keyword>
<dbReference type="GO" id="GO:0016787">
    <property type="term" value="F:hydrolase activity"/>
    <property type="evidence" value="ECO:0007669"/>
    <property type="project" value="UniProtKB-KW"/>
</dbReference>